<evidence type="ECO:0000256" key="1">
    <source>
        <dbReference type="SAM" id="SignalP"/>
    </source>
</evidence>
<name>A0ABT1YJQ6_9BACL</name>
<organism evidence="2 3">
    <name type="scientific">Paenibacillus radicis</name>
    <name type="common">ex Xue et al. 2023</name>
    <dbReference type="NCBI Taxonomy" id="2972489"/>
    <lineage>
        <taxon>Bacteria</taxon>
        <taxon>Bacillati</taxon>
        <taxon>Bacillota</taxon>
        <taxon>Bacilli</taxon>
        <taxon>Bacillales</taxon>
        <taxon>Paenibacillaceae</taxon>
        <taxon>Paenibacillus</taxon>
    </lineage>
</organism>
<keyword evidence="3" id="KW-1185">Reference proteome</keyword>
<gene>
    <name evidence="2" type="ORF">NV381_19805</name>
</gene>
<dbReference type="Gene3D" id="3.40.190.10">
    <property type="entry name" value="Periplasmic binding protein-like II"/>
    <property type="match status" value="2"/>
</dbReference>
<feature type="signal peptide" evidence="1">
    <location>
        <begin position="1"/>
        <end position="23"/>
    </location>
</feature>
<keyword evidence="1" id="KW-0732">Signal</keyword>
<dbReference type="EMBL" id="JANQBD010000014">
    <property type="protein sequence ID" value="MCR8633431.1"/>
    <property type="molecule type" value="Genomic_DNA"/>
</dbReference>
<dbReference type="PANTHER" id="PTHR43649:SF12">
    <property type="entry name" value="DIACETYLCHITOBIOSE BINDING PROTEIN DASA"/>
    <property type="match status" value="1"/>
</dbReference>
<feature type="chain" id="PRO_5046861015" evidence="1">
    <location>
        <begin position="24"/>
        <end position="527"/>
    </location>
</feature>
<reference evidence="2 3" key="1">
    <citation type="submission" date="2022-08" db="EMBL/GenBank/DDBJ databases">
        <title>Paenibacillus endoradicis sp. nov., Paenibacillus radicibacter sp. nov and Paenibacillus pararadicis sp. nov., three cold-adapted plant growth-promoting bacteria isolated from root of Larix gmelinii in Great Khingan.</title>
        <authorList>
            <person name="Xue H."/>
        </authorList>
    </citation>
    <scope>NUCLEOTIDE SEQUENCE [LARGE SCALE GENOMIC DNA]</scope>
    <source>
        <strain evidence="2 3">N5-1-1-5</strain>
    </source>
</reference>
<dbReference type="Proteomes" id="UP001300012">
    <property type="component" value="Unassembled WGS sequence"/>
</dbReference>
<dbReference type="Pfam" id="PF01547">
    <property type="entry name" value="SBP_bac_1"/>
    <property type="match status" value="1"/>
</dbReference>
<dbReference type="PANTHER" id="PTHR43649">
    <property type="entry name" value="ARABINOSE-BINDING PROTEIN-RELATED"/>
    <property type="match status" value="1"/>
</dbReference>
<dbReference type="SUPFAM" id="SSF53850">
    <property type="entry name" value="Periplasmic binding protein-like II"/>
    <property type="match status" value="1"/>
</dbReference>
<proteinExistence type="predicted"/>
<sequence length="527" mass="58497">MKKKMKKTVAISTVSLMGVVAIAGCSPGNDTGATTVSKAPVSTNFSISMPYNATYLSKNPDIDNDPYVKKLEQLTNTKIKFKVLADPFSKSMDVMFASGDIPNVIATGGGFGSSNGIALQQALQAGMFMTLNDLIDKYGPELKKFIPKDAWDKETYDGKIYGIPQFITVAERSSTYIRMDLLEKTGLPVPKTVDEMVNVLRAFKKLGVAQPYVGRQNFEQMDTFFGAFDVLPNQWTVDTAGNPVPKFFNAVNMQQALQTYRTMYEEGLMSKEFLTQTKVQYQNVINTGKAGMFQANANNFIPLQTGLSKNVPEAKLALIPSPIGPDGSGGYSLIDEVTRAFMITKETKNPEVIVKFLNWMLTDEATKFFTYGLEGKDHTVENGVIKYDPKTDEQIRAESFRGWMWMIQDNTYNKLLLEASPLGQQLIKDFKDIVAKEGRENIRWNPPLTALDAKPTLNLNTGIPPMILEAMSKIVVGEKPVSDWPKVIIQWKQQGGDQGLAEAANAYKSKAYHPLRIKVNPIPVVKD</sequence>
<dbReference type="InterPro" id="IPR050490">
    <property type="entry name" value="Bact_solute-bd_prot1"/>
</dbReference>
<evidence type="ECO:0000313" key="2">
    <source>
        <dbReference type="EMBL" id="MCR8633431.1"/>
    </source>
</evidence>
<evidence type="ECO:0000313" key="3">
    <source>
        <dbReference type="Proteomes" id="UP001300012"/>
    </source>
</evidence>
<accession>A0ABT1YJQ6</accession>
<comment type="caution">
    <text evidence="2">The sequence shown here is derived from an EMBL/GenBank/DDBJ whole genome shotgun (WGS) entry which is preliminary data.</text>
</comment>
<dbReference type="CDD" id="cd13580">
    <property type="entry name" value="PBP2_AlgQ_like_1"/>
    <property type="match status" value="1"/>
</dbReference>
<dbReference type="PROSITE" id="PS51257">
    <property type="entry name" value="PROKAR_LIPOPROTEIN"/>
    <property type="match status" value="1"/>
</dbReference>
<protein>
    <submittedName>
        <fullName evidence="2">Extracellular solute-binding protein</fullName>
    </submittedName>
</protein>
<dbReference type="InterPro" id="IPR006059">
    <property type="entry name" value="SBP"/>
</dbReference>
<dbReference type="RefSeq" id="WP_258215005.1">
    <property type="nucleotide sequence ID" value="NZ_JANQBD010000014.1"/>
</dbReference>